<evidence type="ECO:0000313" key="3">
    <source>
        <dbReference type="EMBL" id="KAF7416658.1"/>
    </source>
</evidence>
<proteinExistence type="predicted"/>
<dbReference type="InterPro" id="IPR001315">
    <property type="entry name" value="CARD"/>
</dbReference>
<dbReference type="PANTHER" id="PTHR22845">
    <property type="entry name" value="APOPTOTIC PROTEASE-ACTIVATING FACTOR 1"/>
    <property type="match status" value="1"/>
</dbReference>
<dbReference type="InterPro" id="IPR041452">
    <property type="entry name" value="APAF1_C"/>
</dbReference>
<dbReference type="PANTHER" id="PTHR22845:SF5">
    <property type="entry name" value="APOPTOTIC PROTEASE-ACTIVATING FACTOR 1"/>
    <property type="match status" value="1"/>
</dbReference>
<dbReference type="GO" id="GO:0006915">
    <property type="term" value="P:apoptotic process"/>
    <property type="evidence" value="ECO:0007669"/>
    <property type="project" value="UniProtKB-KW"/>
</dbReference>
<sequence>MQLYFGETWQHWTGSLCALPFVILSSVLPIGGSKLHQDILIQLRDKILDDMDVRNGVVPILTAKYILRQEDVTNIESGICRRDKAKILLDILPKRGPDAFDAFRESLRHHYKWLSEGMDDLEIEKTGRNSLESPILPPMSPLTIFRDGKTKQLTEELNKLKPNEYLILHGMKGFGKSCLTVSTLNDTKLAEDLFHNKIYWLKFGHDRKCKYKHDDKRGYEQFIEEEITKQLNGLYHRIKNPELLTESLENELFKSFLSNHFNKKKNQNALLVLEDVYDKNIVNAFDFKCKTLIITTDLDVLDGRKGIVIKMDDGFTEAETLGLFAKVLDTDVDKLPLEAQLIHKECKGMPLLIAMFSAHFEEFRNDMKKHKDRWQYYLNCIQNKDTNNIVIKNFLEQQEDVFNMFIECLPPDLKTCYEQLAIFNEDVNITPKTLQVLWSCDKFQAEIIMLELCHKSLAAMRWNGNLDCYIYGVHDLLLCHLKKKLGREKLIEMHKSFIEKYRKHCNNDFSKLPNDNYSYSYIGHHLEMANLYQEFPILYLDFNFLEAKINHTGLCDLLIDLNKYRQYITNNNNESYNKKVIDIEKFLQEQAGNISKHRRKKSLDLIQIAMNYFHHGYVMETARNLAKKRINNLYLSHSMKLQQTNITQSEEVCTDTHTTCFTDEPDVVLIGNKTSEIIQWNSEHKTQIVYKVREKESVIEKIVVSENGEFFLTLCKGVVEIFTLYNNDYFNKRDKRIQSPKQKQIFWENIYANIDGHSSIRIFSIEDEIILDVTFGHDDERIAACTDKGTIRVWDKNGNILTSVKHNNKDCCLRYITFTTESFLLHTMDSSCGSLVTYRKDNNGYTYSTQYNPQLLKQKVIFFHNVPEHDNSLIIVTEKKAIHVKWFCPMTDYIRNYEKQKKAENDKTIYVCASITYDGLYLVLADSEGLVNVWKLDGGFHPITAYKSRVTSLDTYWLKEEGYHYICGNENNLLHKWKFPIEETSNQVRTLLFDALVQSFGEMDIIAKTTHINSIVILLGNEVIAETDSIDGDIISLKLSPNGKKLVYITDKGMVTLFDVDSKTTTNILKLYESAKFIKFITIENDEVIICTETSDTLRVWKNNKIAYLIENAGYIISIHEVHNEYVITVTQNGVIILYNISGTKWTIISKATIDNKNVNIYFSCFSYGKQFLALLSESQHLFLYNLQEDDTVTPPCIKIELYHKELFREKPTYCDISHNQKYLAIGFKTGNITIIDIEDKKIMRTLYFHTSAITQLNWGPEIAEVPLLLSVNVDELAWWNVQLNDHSTQQKRRSRKGILRSVSTPSVSTDSNFLSPECYSTDVCIPSSNSSIEILQKDEDSNQIGNIPLYWKRKVGRDGKKPELLRALEIPPSFIPKICISADFSKFVTVDIYGSSEAQKSKDCFNEIRS</sequence>
<dbReference type="Gene3D" id="1.10.533.10">
    <property type="entry name" value="Death Domain, Fas"/>
    <property type="match status" value="1"/>
</dbReference>
<dbReference type="InterPro" id="IPR036388">
    <property type="entry name" value="WH-like_DNA-bd_sf"/>
</dbReference>
<accession>A0A834U4X4</accession>
<dbReference type="Pfam" id="PF17908">
    <property type="entry name" value="APAF1_C"/>
    <property type="match status" value="1"/>
</dbReference>
<dbReference type="SMART" id="SM00320">
    <property type="entry name" value="WD40"/>
    <property type="match status" value="5"/>
</dbReference>
<dbReference type="InterPro" id="IPR011029">
    <property type="entry name" value="DEATH-like_dom_sf"/>
</dbReference>
<dbReference type="SUPFAM" id="SSF52540">
    <property type="entry name" value="P-loop containing nucleoside triphosphate hydrolases"/>
    <property type="match status" value="1"/>
</dbReference>
<gene>
    <name evidence="3" type="ORF">H0235_011189</name>
</gene>
<evidence type="ECO:0000259" key="2">
    <source>
        <dbReference type="PROSITE" id="PS50209"/>
    </source>
</evidence>
<dbReference type="InterPro" id="IPR036322">
    <property type="entry name" value="WD40_repeat_dom_sf"/>
</dbReference>
<dbReference type="InterPro" id="IPR001680">
    <property type="entry name" value="WD40_rpt"/>
</dbReference>
<dbReference type="InterPro" id="IPR048975">
    <property type="entry name" value="WHD_APAF1"/>
</dbReference>
<dbReference type="Gene3D" id="1.10.10.10">
    <property type="entry name" value="Winged helix-like DNA-binding domain superfamily/Winged helix DNA-binding domain"/>
    <property type="match status" value="1"/>
</dbReference>
<dbReference type="Pfam" id="PF00619">
    <property type="entry name" value="CARD"/>
    <property type="match status" value="1"/>
</dbReference>
<dbReference type="CDD" id="cd01671">
    <property type="entry name" value="CARD"/>
    <property type="match status" value="1"/>
</dbReference>
<dbReference type="GO" id="GO:0043531">
    <property type="term" value="F:ADP binding"/>
    <property type="evidence" value="ECO:0007669"/>
    <property type="project" value="InterPro"/>
</dbReference>
<reference evidence="3" key="1">
    <citation type="journal article" date="2020" name="G3 (Bethesda)">
        <title>High-Quality Assemblies for Three Invasive Social Wasps from the &lt;i&gt;Vespula&lt;/i&gt; Genus.</title>
        <authorList>
            <person name="Harrop T.W.R."/>
            <person name="Guhlin J."/>
            <person name="McLaughlin G.M."/>
            <person name="Permina E."/>
            <person name="Stockwell P."/>
            <person name="Gilligan J."/>
            <person name="Le Lec M.F."/>
            <person name="Gruber M.A.M."/>
            <person name="Quinn O."/>
            <person name="Lovegrove M."/>
            <person name="Duncan E.J."/>
            <person name="Remnant E.J."/>
            <person name="Van Eeckhoven J."/>
            <person name="Graham B."/>
            <person name="Knapp R.A."/>
            <person name="Langford K.W."/>
            <person name="Kronenberg Z."/>
            <person name="Press M.O."/>
            <person name="Eacker S.M."/>
            <person name="Wilson-Rankin E.E."/>
            <person name="Purcell J."/>
            <person name="Lester P.J."/>
            <person name="Dearden P.K."/>
        </authorList>
    </citation>
    <scope>NUCLEOTIDE SEQUENCE</scope>
    <source>
        <strain evidence="3">Volc-1</strain>
    </source>
</reference>
<keyword evidence="1" id="KW-0677">Repeat</keyword>
<organism evidence="3 4">
    <name type="scientific">Vespula pensylvanica</name>
    <name type="common">Western yellow jacket</name>
    <name type="synonym">Wasp</name>
    <dbReference type="NCBI Taxonomy" id="30213"/>
    <lineage>
        <taxon>Eukaryota</taxon>
        <taxon>Metazoa</taxon>
        <taxon>Ecdysozoa</taxon>
        <taxon>Arthropoda</taxon>
        <taxon>Hexapoda</taxon>
        <taxon>Insecta</taxon>
        <taxon>Pterygota</taxon>
        <taxon>Neoptera</taxon>
        <taxon>Endopterygota</taxon>
        <taxon>Hymenoptera</taxon>
        <taxon>Apocrita</taxon>
        <taxon>Aculeata</taxon>
        <taxon>Vespoidea</taxon>
        <taxon>Vespidae</taxon>
        <taxon>Vespinae</taxon>
        <taxon>Vespula</taxon>
    </lineage>
</organism>
<dbReference type="GO" id="GO:0005829">
    <property type="term" value="C:cytosol"/>
    <property type="evidence" value="ECO:0007669"/>
    <property type="project" value="UniProtKB-ARBA"/>
</dbReference>
<dbReference type="Gene3D" id="1.10.8.430">
    <property type="entry name" value="Helical domain of apoptotic protease-activating factors"/>
    <property type="match status" value="1"/>
</dbReference>
<dbReference type="Gene3D" id="2.130.10.10">
    <property type="entry name" value="YVTN repeat-like/Quinoprotein amine dehydrogenase"/>
    <property type="match status" value="3"/>
</dbReference>
<dbReference type="EMBL" id="JACSDY010000010">
    <property type="protein sequence ID" value="KAF7416658.1"/>
    <property type="molecule type" value="Genomic_DNA"/>
</dbReference>
<dbReference type="SUPFAM" id="SSF47986">
    <property type="entry name" value="DEATH domain"/>
    <property type="match status" value="1"/>
</dbReference>
<evidence type="ECO:0000313" key="4">
    <source>
        <dbReference type="Proteomes" id="UP000600918"/>
    </source>
</evidence>
<protein>
    <recommendedName>
        <fullName evidence="2">CARD domain-containing protein</fullName>
    </recommendedName>
</protein>
<evidence type="ECO:0000256" key="1">
    <source>
        <dbReference type="ARBA" id="ARBA00022737"/>
    </source>
</evidence>
<dbReference type="InterPro" id="IPR027417">
    <property type="entry name" value="P-loop_NTPase"/>
</dbReference>
<dbReference type="SUPFAM" id="SSF50978">
    <property type="entry name" value="WD40 repeat-like"/>
    <property type="match status" value="2"/>
</dbReference>
<dbReference type="GO" id="GO:0042981">
    <property type="term" value="P:regulation of apoptotic process"/>
    <property type="evidence" value="ECO:0007669"/>
    <property type="project" value="InterPro"/>
</dbReference>
<dbReference type="InterPro" id="IPR015943">
    <property type="entry name" value="WD40/YVTN_repeat-like_dom_sf"/>
</dbReference>
<dbReference type="Gene3D" id="1.25.40.370">
    <property type="match status" value="1"/>
</dbReference>
<dbReference type="Proteomes" id="UP000600918">
    <property type="component" value="Unassembled WGS sequence"/>
</dbReference>
<dbReference type="Gene3D" id="3.40.50.300">
    <property type="entry name" value="P-loop containing nucleotide triphosphate hydrolases"/>
    <property type="match status" value="1"/>
</dbReference>
<name>A0A834U4X4_VESPE</name>
<dbReference type="PROSITE" id="PS50209">
    <property type="entry name" value="CARD"/>
    <property type="match status" value="1"/>
</dbReference>
<dbReference type="Pfam" id="PF21296">
    <property type="entry name" value="WHD_APAF1"/>
    <property type="match status" value="1"/>
</dbReference>
<comment type="caution">
    <text evidence="3">The sequence shown here is derived from an EMBL/GenBank/DDBJ whole genome shotgun (WGS) entry which is preliminary data.</text>
</comment>
<dbReference type="InterPro" id="IPR042197">
    <property type="entry name" value="Apaf_helical"/>
</dbReference>
<keyword evidence="4" id="KW-1185">Reference proteome</keyword>
<feature type="domain" description="CARD" evidence="2">
    <location>
        <begin position="32"/>
        <end position="109"/>
    </location>
</feature>